<evidence type="ECO:0000313" key="9">
    <source>
        <dbReference type="EMBL" id="MBB6469348.1"/>
    </source>
</evidence>
<evidence type="ECO:0000256" key="2">
    <source>
        <dbReference type="ARBA" id="ARBA00022643"/>
    </source>
</evidence>
<dbReference type="AlphaFoldDB" id="A0A8E1WJY8"/>
<dbReference type="Pfam" id="PF00296">
    <property type="entry name" value="Bac_luciferase"/>
    <property type="match status" value="1"/>
</dbReference>
<feature type="binding site" evidence="6">
    <location>
        <position position="158"/>
    </location>
    <ligand>
        <name>FMN</name>
        <dbReference type="ChEBI" id="CHEBI:58210"/>
    </ligand>
</feature>
<feature type="binding site" evidence="6">
    <location>
        <position position="58"/>
    </location>
    <ligand>
        <name>FMN</name>
        <dbReference type="ChEBI" id="CHEBI:58210"/>
    </ligand>
</feature>
<dbReference type="InterPro" id="IPR051260">
    <property type="entry name" value="Diverse_substr_monoxygenases"/>
</dbReference>
<evidence type="ECO:0000256" key="4">
    <source>
        <dbReference type="ARBA" id="ARBA00023033"/>
    </source>
</evidence>
<dbReference type="PANTHER" id="PTHR30011">
    <property type="entry name" value="ALKANESULFONATE MONOOXYGENASE-RELATED"/>
    <property type="match status" value="1"/>
</dbReference>
<feature type="region of interest" description="Disordered" evidence="7">
    <location>
        <begin position="428"/>
        <end position="453"/>
    </location>
</feature>
<evidence type="ECO:0000259" key="8">
    <source>
        <dbReference type="Pfam" id="PF00296"/>
    </source>
</evidence>
<comment type="caution">
    <text evidence="9">The sequence shown here is derived from an EMBL/GenBank/DDBJ whole genome shotgun (WGS) entry which is preliminary data.</text>
</comment>
<gene>
    <name evidence="9" type="ORF">HNQ96_005237</name>
</gene>
<proteinExistence type="inferred from homology"/>
<reference evidence="9 10" key="1">
    <citation type="submission" date="2020-08" db="EMBL/GenBank/DDBJ databases">
        <title>Genomic Encyclopedia of Type Strains, Phase IV (KMG-IV): sequencing the most valuable type-strain genomes for metagenomic binning, comparative biology and taxonomic classification.</title>
        <authorList>
            <person name="Goeker M."/>
        </authorList>
    </citation>
    <scope>NUCLEOTIDE SEQUENCE [LARGE SCALE GENOMIC DNA]</scope>
    <source>
        <strain evidence="9 10">DSM 17454</strain>
    </source>
</reference>
<dbReference type="PIRSF" id="PIRSF000337">
    <property type="entry name" value="NTA_MOA"/>
    <property type="match status" value="1"/>
</dbReference>
<evidence type="ECO:0000256" key="7">
    <source>
        <dbReference type="SAM" id="MobiDB-lite"/>
    </source>
</evidence>
<feature type="binding site" evidence="6">
    <location>
        <position position="104"/>
    </location>
    <ligand>
        <name>FMN</name>
        <dbReference type="ChEBI" id="CHEBI:58210"/>
    </ligand>
</feature>
<dbReference type="NCBIfam" id="TIGR03860">
    <property type="entry name" value="FMN_nitrolo"/>
    <property type="match status" value="1"/>
</dbReference>
<sequence>MTREIRLNALDQCNPSFLAFGLWRHRSDNALDFTSIDYWADYARLLERGLFDALFLADSLGVPDTYQQSYAPAFRSGALAPSLDPAVIVSAMALVTRNLGFAITGSASYETPYLFARRMTTLDHMTGGRFGWNIVTSFLRSGALAMGRDELAEHDARYDAADEFMQVMYGLWEGSWADDALKRDKASGIYADPALITELDHNGPHHRIRAVSAAEPSPQRTPLLFQAGGSPRGRHFAATHAEGIFINGPKLELVAPGVADMRKRAAALGRDPKSLMFFAGATIIVDETEALARARYEDYKRHTSVEGMLCQLSAALGIDLSKYPLDEPIRYEKTEAAHSQLEILTRKGSWTVRQAAESMVLSGRNLLVVGTPGQVVDELARWVEHADVDGFNIARILAHETMENFIDMVVPELQRRGMFKTEYGAGTLREKVTGAGPRTPPDHPASRHRRTGP</sequence>
<keyword evidence="2 6" id="KW-0288">FMN</keyword>
<protein>
    <submittedName>
        <fullName evidence="9">FMN-dependent oxidoreductase (Nitrilotriacetate monooxygenase family)</fullName>
    </submittedName>
</protein>
<dbReference type="Gene3D" id="3.20.20.30">
    <property type="entry name" value="Luciferase-like domain"/>
    <property type="match status" value="1"/>
</dbReference>
<dbReference type="PANTHER" id="PTHR30011:SF16">
    <property type="entry name" value="C2H2 FINGER DOMAIN TRANSCRIPTION FACTOR (EUROFUNG)-RELATED"/>
    <property type="match status" value="1"/>
</dbReference>
<evidence type="ECO:0000256" key="6">
    <source>
        <dbReference type="PIRSR" id="PIRSR000337-1"/>
    </source>
</evidence>
<dbReference type="EMBL" id="JACHGI010000015">
    <property type="protein sequence ID" value="MBB6469348.1"/>
    <property type="molecule type" value="Genomic_DNA"/>
</dbReference>
<organism evidence="9 10">
    <name type="scientific">Aminobacter carboxidus</name>
    <dbReference type="NCBI Taxonomy" id="376165"/>
    <lineage>
        <taxon>Bacteria</taxon>
        <taxon>Pseudomonadati</taxon>
        <taxon>Pseudomonadota</taxon>
        <taxon>Alphaproteobacteria</taxon>
        <taxon>Hyphomicrobiales</taxon>
        <taxon>Phyllobacteriaceae</taxon>
        <taxon>Aminobacter</taxon>
    </lineage>
</organism>
<comment type="similarity">
    <text evidence="5">Belongs to the NtaA/SnaA/DszA monooxygenase family.</text>
</comment>
<name>A0A8E1WJY8_9HYPH</name>
<dbReference type="GO" id="GO:0016705">
    <property type="term" value="F:oxidoreductase activity, acting on paired donors, with incorporation or reduction of molecular oxygen"/>
    <property type="evidence" value="ECO:0007669"/>
    <property type="project" value="InterPro"/>
</dbReference>
<dbReference type="InterPro" id="IPR016215">
    <property type="entry name" value="NTA_MOA"/>
</dbReference>
<keyword evidence="4 9" id="KW-0503">Monooxygenase</keyword>
<accession>A0A8E1WJY8</accession>
<keyword evidence="1 6" id="KW-0285">Flavoprotein</keyword>
<keyword evidence="3" id="KW-0560">Oxidoreductase</keyword>
<dbReference type="Proteomes" id="UP000532373">
    <property type="component" value="Unassembled WGS sequence"/>
</dbReference>
<dbReference type="SUPFAM" id="SSF51679">
    <property type="entry name" value="Bacterial luciferase-like"/>
    <property type="match status" value="1"/>
</dbReference>
<dbReference type="InterPro" id="IPR011251">
    <property type="entry name" value="Luciferase-like_dom"/>
</dbReference>
<evidence type="ECO:0000313" key="10">
    <source>
        <dbReference type="Proteomes" id="UP000532373"/>
    </source>
</evidence>
<dbReference type="GO" id="GO:0004497">
    <property type="term" value="F:monooxygenase activity"/>
    <property type="evidence" value="ECO:0007669"/>
    <property type="project" value="UniProtKB-KW"/>
</dbReference>
<evidence type="ECO:0000256" key="1">
    <source>
        <dbReference type="ARBA" id="ARBA00022630"/>
    </source>
</evidence>
<dbReference type="RefSeq" id="WP_184772644.1">
    <property type="nucleotide sequence ID" value="NZ_JACHGI010000015.1"/>
</dbReference>
<feature type="binding site" evidence="6">
    <location>
        <position position="230"/>
    </location>
    <ligand>
        <name>FMN</name>
        <dbReference type="ChEBI" id="CHEBI:58210"/>
    </ligand>
</feature>
<feature type="binding site" evidence="6">
    <location>
        <position position="154"/>
    </location>
    <ligand>
        <name>FMN</name>
        <dbReference type="ChEBI" id="CHEBI:58210"/>
    </ligand>
</feature>
<feature type="domain" description="Luciferase-like" evidence="8">
    <location>
        <begin position="22"/>
        <end position="384"/>
    </location>
</feature>
<evidence type="ECO:0000256" key="3">
    <source>
        <dbReference type="ARBA" id="ARBA00023002"/>
    </source>
</evidence>
<dbReference type="InterPro" id="IPR036661">
    <property type="entry name" value="Luciferase-like_sf"/>
</dbReference>
<evidence type="ECO:0000256" key="5">
    <source>
        <dbReference type="ARBA" id="ARBA00033748"/>
    </source>
</evidence>